<gene>
    <name evidence="1" type="ORF">L6164_001933</name>
</gene>
<dbReference type="Proteomes" id="UP000828941">
    <property type="component" value="Chromosome 1"/>
</dbReference>
<keyword evidence="2" id="KW-1185">Reference proteome</keyword>
<sequence length="234" mass="26658">MPLQSLGFINLGNQHILASFCYCPRPSNRIESFSDYYLNMKTSHLQEKVIGIPIISVTYQLQKSSKRYLTGPTLQNQYPNTASKQVRVGSNITETIKGKLRLGARILQVGGVEKIFKKFFSVREGERVLKASHCYLSTTSGPIAGLLFISTDKVAFCSDRSIQITSPKGEILRVYYKVVIPLKKIKCVNQSENIEKPKQKYMEIVTVDNFDFWFMGFLNYKKAFRYLQLAVSQA</sequence>
<organism evidence="1 2">
    <name type="scientific">Bauhinia variegata</name>
    <name type="common">Purple orchid tree</name>
    <name type="synonym">Phanera variegata</name>
    <dbReference type="NCBI Taxonomy" id="167791"/>
    <lineage>
        <taxon>Eukaryota</taxon>
        <taxon>Viridiplantae</taxon>
        <taxon>Streptophyta</taxon>
        <taxon>Embryophyta</taxon>
        <taxon>Tracheophyta</taxon>
        <taxon>Spermatophyta</taxon>
        <taxon>Magnoliopsida</taxon>
        <taxon>eudicotyledons</taxon>
        <taxon>Gunneridae</taxon>
        <taxon>Pentapetalae</taxon>
        <taxon>rosids</taxon>
        <taxon>fabids</taxon>
        <taxon>Fabales</taxon>
        <taxon>Fabaceae</taxon>
        <taxon>Cercidoideae</taxon>
        <taxon>Cercideae</taxon>
        <taxon>Bauhiniinae</taxon>
        <taxon>Bauhinia</taxon>
    </lineage>
</organism>
<evidence type="ECO:0000313" key="2">
    <source>
        <dbReference type="Proteomes" id="UP000828941"/>
    </source>
</evidence>
<proteinExistence type="predicted"/>
<evidence type="ECO:0000313" key="1">
    <source>
        <dbReference type="EMBL" id="KAI4358022.1"/>
    </source>
</evidence>
<protein>
    <submittedName>
        <fullName evidence="1">Uncharacterized protein</fullName>
    </submittedName>
</protein>
<name>A0ACB9QDM4_BAUVA</name>
<comment type="caution">
    <text evidence="1">The sequence shown here is derived from an EMBL/GenBank/DDBJ whole genome shotgun (WGS) entry which is preliminary data.</text>
</comment>
<accession>A0ACB9QDM4</accession>
<reference evidence="1 2" key="1">
    <citation type="journal article" date="2022" name="DNA Res.">
        <title>Chromosomal-level genome assembly of the orchid tree Bauhinia variegata (Leguminosae; Cercidoideae) supports the allotetraploid origin hypothesis of Bauhinia.</title>
        <authorList>
            <person name="Zhong Y."/>
            <person name="Chen Y."/>
            <person name="Zheng D."/>
            <person name="Pang J."/>
            <person name="Liu Y."/>
            <person name="Luo S."/>
            <person name="Meng S."/>
            <person name="Qian L."/>
            <person name="Wei D."/>
            <person name="Dai S."/>
            <person name="Zhou R."/>
        </authorList>
    </citation>
    <scope>NUCLEOTIDE SEQUENCE [LARGE SCALE GENOMIC DNA]</scope>
    <source>
        <strain evidence="1">BV-YZ2020</strain>
    </source>
</reference>
<dbReference type="EMBL" id="CM039426">
    <property type="protein sequence ID" value="KAI4358022.1"/>
    <property type="molecule type" value="Genomic_DNA"/>
</dbReference>